<evidence type="ECO:0000313" key="3">
    <source>
        <dbReference type="Proteomes" id="UP001381693"/>
    </source>
</evidence>
<evidence type="ECO:0000256" key="1">
    <source>
        <dbReference type="SAM" id="Phobius"/>
    </source>
</evidence>
<accession>A0AAN8X403</accession>
<name>A0AAN8X403_HALRR</name>
<feature type="transmembrane region" description="Helical" evidence="1">
    <location>
        <begin position="105"/>
        <end position="126"/>
    </location>
</feature>
<dbReference type="Pfam" id="PF15860">
    <property type="entry name" value="DUF4728"/>
    <property type="match status" value="1"/>
</dbReference>
<keyword evidence="1" id="KW-1133">Transmembrane helix</keyword>
<dbReference type="AlphaFoldDB" id="A0AAN8X403"/>
<dbReference type="PANTHER" id="PTHR36694">
    <property type="entry name" value="PASIFLORA 1, ISOFORM A-RELATED"/>
    <property type="match status" value="1"/>
</dbReference>
<dbReference type="PANTHER" id="PTHR36694:SF11">
    <property type="entry name" value="LP21121P-RELATED"/>
    <property type="match status" value="1"/>
</dbReference>
<keyword evidence="3" id="KW-1185">Reference proteome</keyword>
<reference evidence="2 3" key="1">
    <citation type="submission" date="2023-11" db="EMBL/GenBank/DDBJ databases">
        <title>Halocaridina rubra genome assembly.</title>
        <authorList>
            <person name="Smith C."/>
        </authorList>
    </citation>
    <scope>NUCLEOTIDE SEQUENCE [LARGE SCALE GENOMIC DNA]</scope>
    <source>
        <strain evidence="2">EP-1</strain>
        <tissue evidence="2">Whole</tissue>
    </source>
</reference>
<feature type="transmembrane region" description="Helical" evidence="1">
    <location>
        <begin position="7"/>
        <end position="26"/>
    </location>
</feature>
<feature type="transmembrane region" description="Helical" evidence="1">
    <location>
        <begin position="132"/>
        <end position="154"/>
    </location>
</feature>
<organism evidence="2 3">
    <name type="scientific">Halocaridina rubra</name>
    <name type="common">Hawaiian red shrimp</name>
    <dbReference type="NCBI Taxonomy" id="373956"/>
    <lineage>
        <taxon>Eukaryota</taxon>
        <taxon>Metazoa</taxon>
        <taxon>Ecdysozoa</taxon>
        <taxon>Arthropoda</taxon>
        <taxon>Crustacea</taxon>
        <taxon>Multicrustacea</taxon>
        <taxon>Malacostraca</taxon>
        <taxon>Eumalacostraca</taxon>
        <taxon>Eucarida</taxon>
        <taxon>Decapoda</taxon>
        <taxon>Pleocyemata</taxon>
        <taxon>Caridea</taxon>
        <taxon>Atyoidea</taxon>
        <taxon>Atyidae</taxon>
        <taxon>Halocaridina</taxon>
    </lineage>
</organism>
<gene>
    <name evidence="2" type="ORF">SK128_027433</name>
</gene>
<keyword evidence="1" id="KW-0812">Transmembrane</keyword>
<keyword evidence="1" id="KW-0472">Membrane</keyword>
<evidence type="ECO:0000313" key="2">
    <source>
        <dbReference type="EMBL" id="KAK7071675.1"/>
    </source>
</evidence>
<proteinExistence type="predicted"/>
<sequence length="172" mass="19211">MCITSLISSLALAGIVVMFTLLGIGTNTLKAVHNQLDQQPPSEDDDYTDVREEAKNILEMVMDHIETVKIVLYILLGLVLLCVITSSMLIHGVRRNRRGLLVPYIFQEILNVIALVAISIWGLVIFGTQYQIVSSVIGLFIGAFIHCYFALVVFSQYQALGLIRMHEEISMK</sequence>
<feature type="transmembrane region" description="Helical" evidence="1">
    <location>
        <begin position="70"/>
        <end position="93"/>
    </location>
</feature>
<dbReference type="InterPro" id="IPR031720">
    <property type="entry name" value="DUF4728"/>
</dbReference>
<dbReference type="EMBL" id="JAXCGZ010014071">
    <property type="protein sequence ID" value="KAK7071675.1"/>
    <property type="molecule type" value="Genomic_DNA"/>
</dbReference>
<protein>
    <submittedName>
        <fullName evidence="2">Uncharacterized protein</fullName>
    </submittedName>
</protein>
<dbReference type="Proteomes" id="UP001381693">
    <property type="component" value="Unassembled WGS sequence"/>
</dbReference>
<comment type="caution">
    <text evidence="2">The sequence shown here is derived from an EMBL/GenBank/DDBJ whole genome shotgun (WGS) entry which is preliminary data.</text>
</comment>